<dbReference type="PROSITE" id="PS50262">
    <property type="entry name" value="G_PROTEIN_RECEP_F1_2"/>
    <property type="match status" value="1"/>
</dbReference>
<comment type="similarity">
    <text evidence="11">Belongs to the G-protein coupled receptor 1 family.</text>
</comment>
<evidence type="ECO:0000256" key="2">
    <source>
        <dbReference type="ARBA" id="ARBA00022475"/>
    </source>
</evidence>
<dbReference type="InterPro" id="IPR050569">
    <property type="entry name" value="TAAR"/>
</dbReference>
<feature type="transmembrane region" description="Helical" evidence="12">
    <location>
        <begin position="145"/>
        <end position="169"/>
    </location>
</feature>
<dbReference type="PANTHER" id="PTHR24249">
    <property type="entry name" value="HISTAMINE RECEPTOR-RELATED G-PROTEIN COUPLED RECEPTOR"/>
    <property type="match status" value="1"/>
</dbReference>
<dbReference type="InterPro" id="IPR000276">
    <property type="entry name" value="GPCR_Rhodpsn"/>
</dbReference>
<keyword evidence="9" id="KW-0325">Glycoprotein</keyword>
<dbReference type="InterPro" id="IPR017452">
    <property type="entry name" value="GPCR_Rhodpsn_7TM"/>
</dbReference>
<evidence type="ECO:0000256" key="7">
    <source>
        <dbReference type="ARBA" id="ARBA00023157"/>
    </source>
</evidence>
<evidence type="ECO:0000256" key="5">
    <source>
        <dbReference type="ARBA" id="ARBA00023040"/>
    </source>
</evidence>
<evidence type="ECO:0000256" key="6">
    <source>
        <dbReference type="ARBA" id="ARBA00023136"/>
    </source>
</evidence>
<organism evidence="14 15">
    <name type="scientific">Chanos chanos</name>
    <name type="common">Milkfish</name>
    <name type="synonym">Mugil chanos</name>
    <dbReference type="NCBI Taxonomy" id="29144"/>
    <lineage>
        <taxon>Eukaryota</taxon>
        <taxon>Metazoa</taxon>
        <taxon>Chordata</taxon>
        <taxon>Craniata</taxon>
        <taxon>Vertebrata</taxon>
        <taxon>Euteleostomi</taxon>
        <taxon>Actinopterygii</taxon>
        <taxon>Neopterygii</taxon>
        <taxon>Teleostei</taxon>
        <taxon>Ostariophysi</taxon>
        <taxon>Gonorynchiformes</taxon>
        <taxon>Chanidae</taxon>
        <taxon>Chanos</taxon>
    </lineage>
</organism>
<dbReference type="Pfam" id="PF00001">
    <property type="entry name" value="7tm_1"/>
    <property type="match status" value="1"/>
</dbReference>
<dbReference type="AlphaFoldDB" id="A0A6J2W3J5"/>
<dbReference type="Proteomes" id="UP000504632">
    <property type="component" value="Chromosome 8"/>
</dbReference>
<feature type="transmembrane region" description="Helical" evidence="12">
    <location>
        <begin position="259"/>
        <end position="279"/>
    </location>
</feature>
<feature type="transmembrane region" description="Helical" evidence="12">
    <location>
        <begin position="104"/>
        <end position="125"/>
    </location>
</feature>
<evidence type="ECO:0000313" key="14">
    <source>
        <dbReference type="Proteomes" id="UP000504632"/>
    </source>
</evidence>
<dbReference type="FunCoup" id="A0A6J2W3J5">
    <property type="interactions" value="5"/>
</dbReference>
<dbReference type="GeneID" id="115819355"/>
<feature type="domain" description="G-protein coupled receptors family 1 profile" evidence="13">
    <location>
        <begin position="50"/>
        <end position="314"/>
    </location>
</feature>
<evidence type="ECO:0000256" key="4">
    <source>
        <dbReference type="ARBA" id="ARBA00022989"/>
    </source>
</evidence>
<evidence type="ECO:0000256" key="12">
    <source>
        <dbReference type="SAM" id="Phobius"/>
    </source>
</evidence>
<dbReference type="PRINTS" id="PR00237">
    <property type="entry name" value="GPCRRHODOPSN"/>
</dbReference>
<dbReference type="RefSeq" id="XP_030638777.1">
    <property type="nucleotide sequence ID" value="XM_030782917.1"/>
</dbReference>
<evidence type="ECO:0000256" key="3">
    <source>
        <dbReference type="ARBA" id="ARBA00022692"/>
    </source>
</evidence>
<keyword evidence="2" id="KW-1003">Cell membrane</keyword>
<accession>A0A6J2W3J5</accession>
<reference evidence="15" key="1">
    <citation type="submission" date="2025-08" db="UniProtKB">
        <authorList>
            <consortium name="RefSeq"/>
        </authorList>
    </citation>
    <scope>IDENTIFICATION</scope>
</reference>
<keyword evidence="4 12" id="KW-1133">Transmembrane helix</keyword>
<evidence type="ECO:0000256" key="1">
    <source>
        <dbReference type="ARBA" id="ARBA00004651"/>
    </source>
</evidence>
<dbReference type="PRINTS" id="PR01830">
    <property type="entry name" value="TRACEAMINER"/>
</dbReference>
<evidence type="ECO:0000256" key="10">
    <source>
        <dbReference type="ARBA" id="ARBA00023224"/>
    </source>
</evidence>
<dbReference type="GO" id="GO:0001594">
    <property type="term" value="F:trace-amine receptor activity"/>
    <property type="evidence" value="ECO:0007669"/>
    <property type="project" value="InterPro"/>
</dbReference>
<proteinExistence type="inferred from homology"/>
<evidence type="ECO:0000256" key="11">
    <source>
        <dbReference type="RuleBase" id="RU000688"/>
    </source>
</evidence>
<name>A0A6J2W3J5_CHACN</name>
<dbReference type="FunFam" id="1.20.1070.10:FF:000030">
    <property type="entry name" value="trace amine-associated receptor 1"/>
    <property type="match status" value="1"/>
</dbReference>
<feature type="transmembrane region" description="Helical" evidence="12">
    <location>
        <begin position="299"/>
        <end position="321"/>
    </location>
</feature>
<dbReference type="PROSITE" id="PS00237">
    <property type="entry name" value="G_PROTEIN_RECEP_F1_1"/>
    <property type="match status" value="1"/>
</dbReference>
<feature type="transmembrane region" description="Helical" evidence="12">
    <location>
        <begin position="71"/>
        <end position="92"/>
    </location>
</feature>
<dbReference type="PANTHER" id="PTHR24249:SF307">
    <property type="entry name" value="TRACE AMINE-ASSOCIATED RECEPTOR 5"/>
    <property type="match status" value="1"/>
</dbReference>
<dbReference type="GO" id="GO:0005886">
    <property type="term" value="C:plasma membrane"/>
    <property type="evidence" value="ECO:0007669"/>
    <property type="project" value="UniProtKB-SubCell"/>
</dbReference>
<keyword evidence="6 12" id="KW-0472">Membrane</keyword>
<evidence type="ECO:0000313" key="15">
    <source>
        <dbReference type="RefSeq" id="XP_030638777.1"/>
    </source>
</evidence>
<evidence type="ECO:0000256" key="8">
    <source>
        <dbReference type="ARBA" id="ARBA00023170"/>
    </source>
</evidence>
<keyword evidence="7" id="KW-1015">Disulfide bond</keyword>
<feature type="transmembrane region" description="Helical" evidence="12">
    <location>
        <begin position="208"/>
        <end position="226"/>
    </location>
</feature>
<keyword evidence="8 11" id="KW-0675">Receptor</keyword>
<feature type="transmembrane region" description="Helical" evidence="12">
    <location>
        <begin position="34"/>
        <end position="59"/>
    </location>
</feature>
<dbReference type="OrthoDB" id="5959645at2759"/>
<dbReference type="SUPFAM" id="SSF81321">
    <property type="entry name" value="Family A G protein-coupled receptor-like"/>
    <property type="match status" value="1"/>
</dbReference>
<keyword evidence="14" id="KW-1185">Reference proteome</keyword>
<gene>
    <name evidence="15" type="primary">LOC115819355</name>
</gene>
<dbReference type="InterPro" id="IPR009132">
    <property type="entry name" value="TAAR_fam"/>
</dbReference>
<evidence type="ECO:0000256" key="9">
    <source>
        <dbReference type="ARBA" id="ARBA00023180"/>
    </source>
</evidence>
<dbReference type="CDD" id="cd15055">
    <property type="entry name" value="7tmA_TAARs"/>
    <property type="match status" value="1"/>
</dbReference>
<keyword evidence="5 11" id="KW-0297">G-protein coupled receptor</keyword>
<dbReference type="InParanoid" id="A0A6J2W3J5"/>
<keyword evidence="3 11" id="KW-0812">Transmembrane</keyword>
<comment type="subcellular location">
    <subcellularLocation>
        <location evidence="1">Cell membrane</location>
        <topology evidence="1">Multi-pass membrane protein</topology>
    </subcellularLocation>
</comment>
<sequence>MNLSAFKGADSSQFCYPAANDSCVKGTYSKGAQIILYILLVVSMVVTILGNLAVIVSIAHFRQLHTPTNMLVMSLALADMLLGAFVMPFSIVRSVEGCWYYGDAFCLLHSSFDMFLTSVSIFHLICIAIDRYQAVCNPLHYPTRITIPVAWLMIALSWGVAAIYSYGLLYSKANIAGLDEFIESIYCFGSCNLLFNALWGALDTLIDFLLPCSVMAGLYAKIFLVAKKHAKKIGEAGLNHRNCNKENRNQISQSSERKAAKTLGIVVGAFIFCWMPFFINCLVDPYTDFATPNIFFEVFVWLGYFNSTINPIIYALFYPWFRKSIYLIVSLKIFQTHSCDINVFTP</sequence>
<protein>
    <submittedName>
        <fullName evidence="15">Trace amine-associated receptor 13c-like</fullName>
    </submittedName>
</protein>
<keyword evidence="10 11" id="KW-0807">Transducer</keyword>
<dbReference type="Gene3D" id="1.20.1070.10">
    <property type="entry name" value="Rhodopsin 7-helix transmembrane proteins"/>
    <property type="match status" value="1"/>
</dbReference>
<dbReference type="SMART" id="SM01381">
    <property type="entry name" value="7TM_GPCR_Srsx"/>
    <property type="match status" value="1"/>
</dbReference>
<evidence type="ECO:0000259" key="13">
    <source>
        <dbReference type="PROSITE" id="PS50262"/>
    </source>
</evidence>